<feature type="domain" description="Lnb N-terminal periplasmic" evidence="3">
    <location>
        <begin position="26"/>
        <end position="158"/>
    </location>
</feature>
<feature type="domain" description="Lnb-like transmembrane" evidence="4">
    <location>
        <begin position="253"/>
        <end position="384"/>
    </location>
</feature>
<keyword evidence="2" id="KW-0732">Signal</keyword>
<organism evidence="5 6">
    <name type="scientific">Chryseolinea lacunae</name>
    <dbReference type="NCBI Taxonomy" id="2801331"/>
    <lineage>
        <taxon>Bacteria</taxon>
        <taxon>Pseudomonadati</taxon>
        <taxon>Bacteroidota</taxon>
        <taxon>Cytophagia</taxon>
        <taxon>Cytophagales</taxon>
        <taxon>Fulvivirgaceae</taxon>
        <taxon>Chryseolinea</taxon>
    </lineage>
</organism>
<evidence type="ECO:0000256" key="2">
    <source>
        <dbReference type="SAM" id="SignalP"/>
    </source>
</evidence>
<accession>A0ABS1KVH6</accession>
<evidence type="ECO:0000259" key="3">
    <source>
        <dbReference type="Pfam" id="PF13387"/>
    </source>
</evidence>
<keyword evidence="1" id="KW-1133">Transmembrane helix</keyword>
<name>A0ABS1KVH6_9BACT</name>
<keyword evidence="1" id="KW-0812">Transmembrane</keyword>
<proteinExistence type="predicted"/>
<reference evidence="5 6" key="1">
    <citation type="submission" date="2021-01" db="EMBL/GenBank/DDBJ databases">
        <title>Chryseolinea sp. Jin1 Genome sequencing and assembly.</title>
        <authorList>
            <person name="Kim I."/>
        </authorList>
    </citation>
    <scope>NUCLEOTIDE SEQUENCE [LARGE SCALE GENOMIC DNA]</scope>
    <source>
        <strain evidence="5 6">Jin1</strain>
    </source>
</reference>
<dbReference type="Proteomes" id="UP000613030">
    <property type="component" value="Unassembled WGS sequence"/>
</dbReference>
<evidence type="ECO:0000259" key="4">
    <source>
        <dbReference type="Pfam" id="PF25221"/>
    </source>
</evidence>
<evidence type="ECO:0000313" key="5">
    <source>
        <dbReference type="EMBL" id="MBL0743345.1"/>
    </source>
</evidence>
<dbReference type="InterPro" id="IPR057436">
    <property type="entry name" value="5TMH_Lnb"/>
</dbReference>
<feature type="chain" id="PRO_5046737705" evidence="2">
    <location>
        <begin position="20"/>
        <end position="387"/>
    </location>
</feature>
<gene>
    <name evidence="5" type="ORF">JI741_19085</name>
</gene>
<comment type="caution">
    <text evidence="5">The sequence shown here is derived from an EMBL/GenBank/DDBJ whole genome shotgun (WGS) entry which is preliminary data.</text>
</comment>
<sequence>MKKIIAACLIWLLNGSVFGQTLSSDATISVITCGPYQGELYSAFGHSAFRVVDPEQNIDAVFNYGVFDFDQPHFYLNFARGYLNYKLAAYDYQHFESSYIYHNRFIHAQVLNLTAEQRQKLFEYLRWNMQPGNENYRYDYFYNNCATKIRDVVVTALGKEVTFDGSYVKTDYTIRDLTDIYLKHQPWGDLGIDICLGLPMDKKASPFEYMFLPDYIESGFDHATILQNGVGVPLVKEKYSVYDARAEEAPTGLPHPLYVFSAFALFCIGITVWDFKRKKISTPLDAVLFTVTGLLGLLLFFLWFFTDHAAAAENFNLLWAMPTNAFAALALMRRLPWLRIYFLCIAILSAITLVVWPILPQQLNCALIPIVVAILVRSFAEYRLWKK</sequence>
<protein>
    <submittedName>
        <fullName evidence="5">DUF4105 domain-containing protein</fullName>
    </submittedName>
</protein>
<keyword evidence="6" id="KW-1185">Reference proteome</keyword>
<evidence type="ECO:0000256" key="1">
    <source>
        <dbReference type="SAM" id="Phobius"/>
    </source>
</evidence>
<feature type="signal peptide" evidence="2">
    <location>
        <begin position="1"/>
        <end position="19"/>
    </location>
</feature>
<keyword evidence="1" id="KW-0472">Membrane</keyword>
<dbReference type="Pfam" id="PF13387">
    <property type="entry name" value="Lnb_N"/>
    <property type="match status" value="1"/>
</dbReference>
<dbReference type="InterPro" id="IPR025178">
    <property type="entry name" value="Lnb_N"/>
</dbReference>
<feature type="transmembrane region" description="Helical" evidence="1">
    <location>
        <begin position="257"/>
        <end position="275"/>
    </location>
</feature>
<feature type="transmembrane region" description="Helical" evidence="1">
    <location>
        <begin position="340"/>
        <end position="360"/>
    </location>
</feature>
<evidence type="ECO:0000313" key="6">
    <source>
        <dbReference type="Proteomes" id="UP000613030"/>
    </source>
</evidence>
<dbReference type="RefSeq" id="WP_202012605.1">
    <property type="nucleotide sequence ID" value="NZ_JAERRB010000006.1"/>
</dbReference>
<feature type="transmembrane region" description="Helical" evidence="1">
    <location>
        <begin position="287"/>
        <end position="305"/>
    </location>
</feature>
<feature type="transmembrane region" description="Helical" evidence="1">
    <location>
        <begin position="366"/>
        <end position="385"/>
    </location>
</feature>
<feature type="transmembrane region" description="Helical" evidence="1">
    <location>
        <begin position="317"/>
        <end position="333"/>
    </location>
</feature>
<dbReference type="EMBL" id="JAERRB010000006">
    <property type="protein sequence ID" value="MBL0743345.1"/>
    <property type="molecule type" value="Genomic_DNA"/>
</dbReference>
<dbReference type="Pfam" id="PF25221">
    <property type="entry name" value="5TMH_Lnb"/>
    <property type="match status" value="1"/>
</dbReference>